<evidence type="ECO:0000313" key="2">
    <source>
        <dbReference type="EMBL" id="ADI40464.1"/>
    </source>
</evidence>
<accession>D7P5N0</accession>
<feature type="transmembrane region" description="Helical" evidence="1">
    <location>
        <begin position="27"/>
        <end position="47"/>
    </location>
</feature>
<feature type="transmembrane region" description="Helical" evidence="1">
    <location>
        <begin position="54"/>
        <end position="70"/>
    </location>
</feature>
<sequence>METELLAWLGAILYTAGSVSDLFLDFVYVIDHSILAAGSILWMLYALAKKEYPLLLQHTVMLLISMYVLIKQLNIGKFAYLTTVLLCTTCSVYRHESVMGDNLACGTASVTDTPNAIGMTSAYRRPVCDFETVYLTLDDKIEIVDQINRILIYLNGNDSEDGPLKNNLYRHIFISAETQMTQILGSLRDKKHSCQS</sequence>
<dbReference type="AlphaFoldDB" id="D7P5N0"/>
<keyword evidence="1" id="KW-1133">Transmembrane helix</keyword>
<proteinExistence type="predicted"/>
<evidence type="ECO:0000256" key="1">
    <source>
        <dbReference type="SAM" id="Phobius"/>
    </source>
</evidence>
<reference evidence="2" key="1">
    <citation type="journal article" date="2010" name="PLoS Pathog.">
        <title>Analysis of virion structural components reveals vestiges of the ancestral ichnovirus genome.</title>
        <authorList>
            <person name="Volkoff A.-N."/>
            <person name="Jouan V."/>
            <person name="Urbach S."/>
            <person name="Samain S."/>
            <person name="Bergoin M."/>
            <person name="Wincker P."/>
            <person name="Demettre E."/>
            <person name="Cousserans F."/>
            <person name="Provost B."/>
            <person name="Coulibaly F."/>
            <person name="Legeai F."/>
            <person name="Beliveau C."/>
            <person name="Cusson M."/>
            <person name="Gyapay G."/>
            <person name="Drezen J.-M."/>
        </authorList>
    </citation>
    <scope>NUCLEOTIDE SEQUENCE</scope>
</reference>
<keyword evidence="1" id="KW-0812">Transmembrane</keyword>
<dbReference type="EMBL" id="GQ923582">
    <property type="protein sequence ID" value="ADI40464.1"/>
    <property type="molecule type" value="Genomic_DNA"/>
</dbReference>
<gene>
    <name evidence="2" type="primary">IVSP1-2</name>
</gene>
<organism evidence="2">
    <name type="scientific">Hyposoter didymator</name>
    <name type="common">Parasitoid wasp</name>
    <name type="synonym">Ichneumon didymator</name>
    <dbReference type="NCBI Taxonomy" id="260305"/>
    <lineage>
        <taxon>Eukaryota</taxon>
        <taxon>Metazoa</taxon>
        <taxon>Ecdysozoa</taxon>
        <taxon>Arthropoda</taxon>
        <taxon>Hexapoda</taxon>
        <taxon>Insecta</taxon>
        <taxon>Pterygota</taxon>
        <taxon>Neoptera</taxon>
        <taxon>Endopterygota</taxon>
        <taxon>Hymenoptera</taxon>
        <taxon>Apocrita</taxon>
        <taxon>Ichneumonoidea</taxon>
        <taxon>Ichneumonidae</taxon>
        <taxon>Campopleginae</taxon>
        <taxon>Dusona group</taxon>
        <taxon>Hyposoter</taxon>
    </lineage>
</organism>
<name>D7P5N0_HYPDD</name>
<protein>
    <submittedName>
        <fullName evidence="2">Uncharacterized protein IVSP1-2</fullName>
    </submittedName>
</protein>
<keyword evidence="1" id="KW-0472">Membrane</keyword>